<comment type="caution">
    <text evidence="1">The sequence shown here is derived from an EMBL/GenBank/DDBJ whole genome shotgun (WGS) entry which is preliminary data.</text>
</comment>
<accession>K8E1B7</accession>
<dbReference type="RefSeq" id="WP_008413482.1">
    <property type="nucleotide sequence ID" value="NZ_CAOS01000015.1"/>
</dbReference>
<gene>
    <name evidence="1" type="ORF">DESHY_80127</name>
</gene>
<dbReference type="EMBL" id="CAOS01000015">
    <property type="protein sequence ID" value="CCO09460.1"/>
    <property type="molecule type" value="Genomic_DNA"/>
</dbReference>
<sequence>MYGTSKCGKCARKETCDIRLHLSRLIKEAIQNAEAGIKELAPREIDYVILTDISVIPVRCQNYLSLEESKEEQGVKESFFYHGGALAPTAV</sequence>
<proteinExistence type="predicted"/>
<keyword evidence="2" id="KW-1185">Reference proteome</keyword>
<organism evidence="1 2">
    <name type="scientific">Desulforamulus hydrothermalis Lam5 = DSM 18033</name>
    <dbReference type="NCBI Taxonomy" id="1121428"/>
    <lineage>
        <taxon>Bacteria</taxon>
        <taxon>Bacillati</taxon>
        <taxon>Bacillota</taxon>
        <taxon>Clostridia</taxon>
        <taxon>Eubacteriales</taxon>
        <taxon>Peptococcaceae</taxon>
        <taxon>Desulforamulus</taxon>
    </lineage>
</organism>
<dbReference type="OrthoDB" id="1787037at2"/>
<evidence type="ECO:0000313" key="1">
    <source>
        <dbReference type="EMBL" id="CCO09460.1"/>
    </source>
</evidence>
<evidence type="ECO:0000313" key="2">
    <source>
        <dbReference type="Proteomes" id="UP000009315"/>
    </source>
</evidence>
<dbReference type="eggNOG" id="ENOG502ZT4E">
    <property type="taxonomic scope" value="Bacteria"/>
</dbReference>
<reference evidence="1 2" key="1">
    <citation type="journal article" date="2013" name="Genome Announc.">
        <title>Genome Sequence of the Sulfate-Reducing Bacterium Desulfotomaculum hydrothermale Lam5(T).</title>
        <authorList>
            <person name="Amin O."/>
            <person name="Fardeau M.L."/>
            <person name="Valette O."/>
            <person name="Hirschler-Rea A."/>
            <person name="Barbe V."/>
            <person name="Medigue C."/>
            <person name="Vacherie B."/>
            <person name="Ollivier B."/>
            <person name="Bertin P.N."/>
            <person name="Dolla A."/>
        </authorList>
    </citation>
    <scope>NUCLEOTIDE SEQUENCE [LARGE SCALE GENOMIC DNA]</scope>
    <source>
        <strain evidence="2">Lam5 / DSM 18033</strain>
    </source>
</reference>
<dbReference type="AlphaFoldDB" id="K8E1B7"/>
<name>K8E1B7_9FIRM</name>
<protein>
    <submittedName>
        <fullName evidence="1">Uncharacterized protein</fullName>
    </submittedName>
</protein>
<dbReference type="Proteomes" id="UP000009315">
    <property type="component" value="Unassembled WGS sequence"/>
</dbReference>